<accession>A0A0B2ACF9</accession>
<dbReference type="InterPro" id="IPR001173">
    <property type="entry name" value="Glyco_trans_2-like"/>
</dbReference>
<protein>
    <recommendedName>
        <fullName evidence="1">Glycosyltransferase 2-like domain-containing protein</fullName>
    </recommendedName>
</protein>
<organism evidence="2 3">
    <name type="scientific">Microbacterium mangrovi</name>
    <dbReference type="NCBI Taxonomy" id="1348253"/>
    <lineage>
        <taxon>Bacteria</taxon>
        <taxon>Bacillati</taxon>
        <taxon>Actinomycetota</taxon>
        <taxon>Actinomycetes</taxon>
        <taxon>Micrococcales</taxon>
        <taxon>Microbacteriaceae</taxon>
        <taxon>Microbacterium</taxon>
    </lineage>
</organism>
<dbReference type="PANTHER" id="PTHR22916:SF3">
    <property type="entry name" value="UDP-GLCNAC:BETAGAL BETA-1,3-N-ACETYLGLUCOSAMINYLTRANSFERASE-LIKE PROTEIN 1"/>
    <property type="match status" value="1"/>
</dbReference>
<reference evidence="2 3" key="1">
    <citation type="submission" date="2014-11" db="EMBL/GenBank/DDBJ databases">
        <title>Genome sequence of Microbacterium mangrovi MUSC 115(T).</title>
        <authorList>
            <person name="Lee L.-H."/>
        </authorList>
    </citation>
    <scope>NUCLEOTIDE SEQUENCE [LARGE SCALE GENOMIC DNA]</scope>
    <source>
        <strain evidence="2 3">MUSC 115</strain>
    </source>
</reference>
<comment type="caution">
    <text evidence="2">The sequence shown here is derived from an EMBL/GenBank/DDBJ whole genome shotgun (WGS) entry which is preliminary data.</text>
</comment>
<keyword evidence="3" id="KW-1185">Reference proteome</keyword>
<evidence type="ECO:0000313" key="2">
    <source>
        <dbReference type="EMBL" id="KHK99463.1"/>
    </source>
</evidence>
<proteinExistence type="predicted"/>
<feature type="domain" description="Glycosyltransferase 2-like" evidence="1">
    <location>
        <begin position="4"/>
        <end position="119"/>
    </location>
</feature>
<dbReference type="Proteomes" id="UP000031030">
    <property type="component" value="Unassembled WGS sequence"/>
</dbReference>
<sequence length="480" mass="53504">MRISAIIPMYGVERYLPELLQSLSAQEPGDYEIDYLFIDDGSPDRSGDLAEEWLAGSGASGRVIRQQNAGVSAARNRGLSEATGDWVTFPDSDDILDARYFRNVARFIRRDGERVSLVAARLLRLYDADGSIQDVHALQFRFAAGDRRVSMTEYPDFFQMNAASSFFRRADLERTGVRFPLGLHASEDAMFVADHLLRSGAEPVLGLVADATYIYRRRATADSAVDLSRLDPVGSIGRFHDAYLPLMQRAAAMGPVPAWLQSMFLYECQWLLPAATAAESEVPPLSDADGALMLAALADCAHFVDEDVLFRYDASALSLEARLLLQLLSGRSIPAWVGAYRDRGHGVDLPIAAGAEVTVVGPDWKPLDITGERTAPDHFGQKVLERWHGTIPKDARVVVDGVARTEVPRRWEDRPAQQWDRHRRVVVGWTPGTLPSRADEVRVWKPVPGPFGSFGPRAQWRLRLWRRRVARIVKKARGRA</sequence>
<dbReference type="Pfam" id="PF00535">
    <property type="entry name" value="Glycos_transf_2"/>
    <property type="match status" value="1"/>
</dbReference>
<dbReference type="InterPro" id="IPR029044">
    <property type="entry name" value="Nucleotide-diphossugar_trans"/>
</dbReference>
<gene>
    <name evidence="2" type="ORF">LK09_02095</name>
</gene>
<dbReference type="STRING" id="1348253.LK09_02095"/>
<dbReference type="PANTHER" id="PTHR22916">
    <property type="entry name" value="GLYCOSYLTRANSFERASE"/>
    <property type="match status" value="1"/>
</dbReference>
<dbReference type="EMBL" id="JTDK01000002">
    <property type="protein sequence ID" value="KHK99463.1"/>
    <property type="molecule type" value="Genomic_DNA"/>
</dbReference>
<dbReference type="CDD" id="cd00761">
    <property type="entry name" value="Glyco_tranf_GTA_type"/>
    <property type="match status" value="1"/>
</dbReference>
<name>A0A0B2ACF9_9MICO</name>
<dbReference type="AlphaFoldDB" id="A0A0B2ACF9"/>
<dbReference type="SUPFAM" id="SSF53448">
    <property type="entry name" value="Nucleotide-diphospho-sugar transferases"/>
    <property type="match status" value="1"/>
</dbReference>
<evidence type="ECO:0000259" key="1">
    <source>
        <dbReference type="Pfam" id="PF00535"/>
    </source>
</evidence>
<dbReference type="GO" id="GO:0016758">
    <property type="term" value="F:hexosyltransferase activity"/>
    <property type="evidence" value="ECO:0007669"/>
    <property type="project" value="UniProtKB-ARBA"/>
</dbReference>
<dbReference type="Gene3D" id="3.90.550.10">
    <property type="entry name" value="Spore Coat Polysaccharide Biosynthesis Protein SpsA, Chain A"/>
    <property type="match status" value="1"/>
</dbReference>
<evidence type="ECO:0000313" key="3">
    <source>
        <dbReference type="Proteomes" id="UP000031030"/>
    </source>
</evidence>